<dbReference type="Gene3D" id="1.20.1640.10">
    <property type="entry name" value="Multidrug efflux transporter AcrB transmembrane domain"/>
    <property type="match status" value="2"/>
</dbReference>
<proteinExistence type="predicted"/>
<feature type="transmembrane region" description="Helical" evidence="6">
    <location>
        <begin position="675"/>
        <end position="701"/>
    </location>
</feature>
<feature type="transmembrane region" description="Helical" evidence="6">
    <location>
        <begin position="305"/>
        <end position="324"/>
    </location>
</feature>
<keyword evidence="3 6" id="KW-0812">Transmembrane</keyword>
<dbReference type="InterPro" id="IPR000731">
    <property type="entry name" value="SSD"/>
</dbReference>
<sequence>MKTPYQHIAGFVSKNPKIITAIVLIWFFISLYGMTQVTMKTGDETYIDKTTPRGILLDDYKELFSSDSIMVIFESDSITNPDFLNFMNRIMTDFSNERGVSSVSGIVNLMKSANNGKIPESVAEINEVKSKIDSDVLERYLPSNMLTIGIISLETGISSSNQEALLTNLETIIEISDTPPGTSVTLSGNPAFQKQMGEEMGKSTGILIFAAMLLMIIAVGILFGQVSYRFLPVGVVFVGLINTFGVMGLFGIPVSMVVIAAFPVLIGIGIDYAIQLHSRYDDEVNSTKDPVKAAYNTIKNSGPSVLYAMIATSLGFVAMYITPIPMVFDFGVTCIIGVISCYIAALLIVPTFGILIDYKAKQTSKSGISKKMMKYNNFIGNISYKIAKKPVFILLILGLVAIVGVQLDDKVPISYDEETFVPPDMPALVDMKKVTRTMGSTSTLTVYLKGDNLLTPDVLKWIDEFGEYETENRNELTSVTSVATLLKQYNGGIIPDTKGKVNEVLTKIPTSGLNSYLNGQMNGVIEFGMLELEVDPTKSLVENVNRDLEWNYPPPGITATLTGSTEMGINLVDEIANGKLLMTLLGFGLIFIWLIFVYRRFSAISPLIPIIMIVGWNGAIMYILGIDYTPMTAVLGSMTIGVASEYTILIMERYNEERRRGRDKYEAIRTGVEKIGAAITVSGLTTVFGFSALLLSTFNIIKNFGTVTVITVGFSLIGAIVVMPAVLSVMSKFEQKIE</sequence>
<feature type="transmembrane region" description="Helical" evidence="6">
    <location>
        <begin position="18"/>
        <end position="35"/>
    </location>
</feature>
<dbReference type="NCBIfam" id="TIGR00921">
    <property type="entry name" value="2A067"/>
    <property type="match status" value="1"/>
</dbReference>
<dbReference type="GO" id="GO:0005886">
    <property type="term" value="C:plasma membrane"/>
    <property type="evidence" value="ECO:0007669"/>
    <property type="project" value="UniProtKB-SubCell"/>
</dbReference>
<dbReference type="SUPFAM" id="SSF82866">
    <property type="entry name" value="Multidrug efflux transporter AcrB transmembrane domain"/>
    <property type="match status" value="2"/>
</dbReference>
<keyword evidence="5 6" id="KW-0472">Membrane</keyword>
<feature type="transmembrane region" description="Helical" evidence="6">
    <location>
        <begin position="391"/>
        <end position="407"/>
    </location>
</feature>
<evidence type="ECO:0000256" key="3">
    <source>
        <dbReference type="ARBA" id="ARBA00022692"/>
    </source>
</evidence>
<feature type="transmembrane region" description="Helical" evidence="6">
    <location>
        <begin position="244"/>
        <end position="270"/>
    </location>
</feature>
<evidence type="ECO:0000259" key="7">
    <source>
        <dbReference type="PROSITE" id="PS50156"/>
    </source>
</evidence>
<name>A0AAF0JLT3_9EURY</name>
<dbReference type="RefSeq" id="WP_278098581.1">
    <property type="nucleotide sequence ID" value="NZ_CP091092.1"/>
</dbReference>
<accession>A0AAF0JLT3</accession>
<dbReference type="EMBL" id="CP091092">
    <property type="protein sequence ID" value="WFN35741.1"/>
    <property type="molecule type" value="Genomic_DNA"/>
</dbReference>
<feature type="transmembrane region" description="Helical" evidence="6">
    <location>
        <begin position="607"/>
        <end position="625"/>
    </location>
</feature>
<dbReference type="PANTHER" id="PTHR33406:SF13">
    <property type="entry name" value="MEMBRANE PROTEIN YDFJ"/>
    <property type="match status" value="1"/>
</dbReference>
<evidence type="ECO:0000256" key="5">
    <source>
        <dbReference type="ARBA" id="ARBA00023136"/>
    </source>
</evidence>
<evidence type="ECO:0000313" key="8">
    <source>
        <dbReference type="EMBL" id="WFN35741.1"/>
    </source>
</evidence>
<dbReference type="AlphaFoldDB" id="A0AAF0JLT3"/>
<dbReference type="InterPro" id="IPR050545">
    <property type="entry name" value="Mycobact_MmpL"/>
</dbReference>
<evidence type="ECO:0000313" key="9">
    <source>
        <dbReference type="Proteomes" id="UP001218895"/>
    </source>
</evidence>
<dbReference type="Proteomes" id="UP001218895">
    <property type="component" value="Chromosome"/>
</dbReference>
<dbReference type="PANTHER" id="PTHR33406">
    <property type="entry name" value="MEMBRANE PROTEIN MJ1562-RELATED"/>
    <property type="match status" value="1"/>
</dbReference>
<gene>
    <name evidence="8" type="ORF">L1994_06110</name>
</gene>
<reference evidence="8" key="1">
    <citation type="submission" date="2022-01" db="EMBL/GenBank/DDBJ databases">
        <title>Complete genome of Methanomicrobium antiquum DSM 21220.</title>
        <authorList>
            <person name="Chen S.-C."/>
            <person name="You Y.-T."/>
            <person name="Zhou Y.-Z."/>
            <person name="Lai M.-C."/>
        </authorList>
    </citation>
    <scope>NUCLEOTIDE SEQUENCE</scope>
    <source>
        <strain evidence="8">DSM 21220</strain>
    </source>
</reference>
<feature type="transmembrane region" description="Helical" evidence="6">
    <location>
        <begin position="631"/>
        <end position="654"/>
    </location>
</feature>
<feature type="domain" description="SSD" evidence="7">
    <location>
        <begin position="235"/>
        <end position="355"/>
    </location>
</feature>
<evidence type="ECO:0000256" key="6">
    <source>
        <dbReference type="SAM" id="Phobius"/>
    </source>
</evidence>
<keyword evidence="2" id="KW-1003">Cell membrane</keyword>
<evidence type="ECO:0000256" key="2">
    <source>
        <dbReference type="ARBA" id="ARBA00022475"/>
    </source>
</evidence>
<organism evidence="8 9">
    <name type="scientific">Methanomicrobium antiquum</name>
    <dbReference type="NCBI Taxonomy" id="487686"/>
    <lineage>
        <taxon>Archaea</taxon>
        <taxon>Methanobacteriati</taxon>
        <taxon>Methanobacteriota</taxon>
        <taxon>Stenosarchaea group</taxon>
        <taxon>Methanomicrobia</taxon>
        <taxon>Methanomicrobiales</taxon>
        <taxon>Methanomicrobiaceae</taxon>
        <taxon>Methanomicrobium</taxon>
    </lineage>
</organism>
<dbReference type="PROSITE" id="PS50156">
    <property type="entry name" value="SSD"/>
    <property type="match status" value="2"/>
</dbReference>
<evidence type="ECO:0000256" key="4">
    <source>
        <dbReference type="ARBA" id="ARBA00022989"/>
    </source>
</evidence>
<keyword evidence="9" id="KW-1185">Reference proteome</keyword>
<dbReference type="GeneID" id="79949954"/>
<dbReference type="InterPro" id="IPR004869">
    <property type="entry name" value="MMPL_dom"/>
</dbReference>
<keyword evidence="4 6" id="KW-1133">Transmembrane helix</keyword>
<feature type="transmembrane region" description="Helical" evidence="6">
    <location>
        <begin position="204"/>
        <end position="224"/>
    </location>
</feature>
<feature type="transmembrane region" description="Helical" evidence="6">
    <location>
        <begin position="707"/>
        <end position="730"/>
    </location>
</feature>
<feature type="transmembrane region" description="Helical" evidence="6">
    <location>
        <begin position="330"/>
        <end position="356"/>
    </location>
</feature>
<dbReference type="Pfam" id="PF03176">
    <property type="entry name" value="MMPL"/>
    <property type="match status" value="2"/>
</dbReference>
<feature type="transmembrane region" description="Helical" evidence="6">
    <location>
        <begin position="580"/>
        <end position="598"/>
    </location>
</feature>
<dbReference type="KEGG" id="manq:L1994_06110"/>
<feature type="domain" description="SSD" evidence="7">
    <location>
        <begin position="603"/>
        <end position="729"/>
    </location>
</feature>
<protein>
    <submittedName>
        <fullName evidence="8">RND family transporter</fullName>
    </submittedName>
</protein>
<comment type="subcellular location">
    <subcellularLocation>
        <location evidence="1">Cell membrane</location>
        <topology evidence="1">Multi-pass membrane protein</topology>
    </subcellularLocation>
</comment>
<evidence type="ECO:0000256" key="1">
    <source>
        <dbReference type="ARBA" id="ARBA00004651"/>
    </source>
</evidence>